<dbReference type="Gene3D" id="2.40.128.30">
    <property type="entry name" value="Avidin-like"/>
    <property type="match status" value="1"/>
</dbReference>
<evidence type="ECO:0000256" key="6">
    <source>
        <dbReference type="ARBA" id="ARBA00023180"/>
    </source>
</evidence>
<dbReference type="AlphaFoldDB" id="A0A7L0EUX4"/>
<dbReference type="InterPro" id="IPR005468">
    <property type="entry name" value="Avidin/str"/>
</dbReference>
<dbReference type="PROSITE" id="PS51326">
    <property type="entry name" value="AVIDIN_2"/>
    <property type="match status" value="1"/>
</dbReference>
<comment type="similarity">
    <text evidence="2 9">Belongs to the avidin/streptavidin family.</text>
</comment>
<feature type="non-terminal residue" evidence="10">
    <location>
        <position position="126"/>
    </location>
</feature>
<accession>A0A7L0EUX4</accession>
<keyword evidence="7 9" id="KW-0092">Biotin</keyword>
<evidence type="ECO:0000313" key="10">
    <source>
        <dbReference type="EMBL" id="NXJ86789.1"/>
    </source>
</evidence>
<dbReference type="InterPro" id="IPR051764">
    <property type="entry name" value="Avidin/Streptavidin-rel"/>
</dbReference>
<keyword evidence="11" id="KW-1185">Reference proteome</keyword>
<feature type="disulfide bond" evidence="8">
    <location>
        <begin position="25"/>
        <end position="104"/>
    </location>
</feature>
<dbReference type="OrthoDB" id="2821340at2759"/>
<name>A0A7L0EUX4_TROML</name>
<gene>
    <name evidence="10" type="primary">Avd_6</name>
    <name evidence="10" type="ORF">TROMEL_R12295</name>
</gene>
<dbReference type="PRINTS" id="PR00709">
    <property type="entry name" value="AVIDIN"/>
</dbReference>
<dbReference type="EMBL" id="VXAG01003544">
    <property type="protein sequence ID" value="NXJ86789.1"/>
    <property type="molecule type" value="Genomic_DNA"/>
</dbReference>
<dbReference type="GO" id="GO:0005576">
    <property type="term" value="C:extracellular region"/>
    <property type="evidence" value="ECO:0007669"/>
    <property type="project" value="UniProtKB-SubCell"/>
</dbReference>
<proteinExistence type="inferred from homology"/>
<dbReference type="InterPro" id="IPR036896">
    <property type="entry name" value="Avidin-like_sf"/>
</dbReference>
<keyword evidence="4 9" id="KW-0732">Signal</keyword>
<evidence type="ECO:0000256" key="3">
    <source>
        <dbReference type="ARBA" id="ARBA00022525"/>
    </source>
</evidence>
<dbReference type="GO" id="GO:0009374">
    <property type="term" value="F:biotin binding"/>
    <property type="evidence" value="ECO:0007669"/>
    <property type="project" value="UniProtKB-UniRule"/>
</dbReference>
<organism evidence="10 11">
    <name type="scientific">Trogon melanurus</name>
    <name type="common">Black-tailed trogon</name>
    <dbReference type="NCBI Taxonomy" id="56311"/>
    <lineage>
        <taxon>Eukaryota</taxon>
        <taxon>Metazoa</taxon>
        <taxon>Chordata</taxon>
        <taxon>Craniata</taxon>
        <taxon>Vertebrata</taxon>
        <taxon>Euteleostomi</taxon>
        <taxon>Archelosauria</taxon>
        <taxon>Archosauria</taxon>
        <taxon>Dinosauria</taxon>
        <taxon>Saurischia</taxon>
        <taxon>Theropoda</taxon>
        <taxon>Coelurosauria</taxon>
        <taxon>Aves</taxon>
        <taxon>Neognathae</taxon>
        <taxon>Neoaves</taxon>
        <taxon>Telluraves</taxon>
        <taxon>Coraciimorphae</taxon>
        <taxon>Trogoniformes</taxon>
        <taxon>Trogonidae</taxon>
        <taxon>Trogon</taxon>
    </lineage>
</organism>
<comment type="caution">
    <text evidence="10">The sequence shown here is derived from an EMBL/GenBank/DDBJ whole genome shotgun (WGS) entry which is preliminary data.</text>
</comment>
<dbReference type="SUPFAM" id="SSF50876">
    <property type="entry name" value="Avidin/streptavidin"/>
    <property type="match status" value="1"/>
</dbReference>
<evidence type="ECO:0000256" key="2">
    <source>
        <dbReference type="ARBA" id="ARBA00006297"/>
    </source>
</evidence>
<reference evidence="10 11" key="1">
    <citation type="submission" date="2019-09" db="EMBL/GenBank/DDBJ databases">
        <title>Bird 10,000 Genomes (B10K) Project - Family phase.</title>
        <authorList>
            <person name="Zhang G."/>
        </authorList>
    </citation>
    <scope>NUCLEOTIDE SEQUENCE [LARGE SCALE GENOMIC DNA]</scope>
    <source>
        <strain evidence="10">B10K-DU-007-40</strain>
        <tissue evidence="10">Mixed tissue sample</tissue>
    </source>
</reference>
<dbReference type="PANTHER" id="PTHR34399:SF3">
    <property type="entry name" value="AVID PROTEIN-RELATED"/>
    <property type="match status" value="1"/>
</dbReference>
<dbReference type="PANTHER" id="PTHR34399">
    <property type="entry name" value="AVIDIN-RELATED"/>
    <property type="match status" value="1"/>
</dbReference>
<evidence type="ECO:0000256" key="7">
    <source>
        <dbReference type="ARBA" id="ARBA00023267"/>
    </source>
</evidence>
<evidence type="ECO:0000256" key="1">
    <source>
        <dbReference type="ARBA" id="ARBA00004613"/>
    </source>
</evidence>
<comment type="subunit">
    <text evidence="9">Homotetramer.</text>
</comment>
<keyword evidence="5 8" id="KW-1015">Disulfide bond</keyword>
<dbReference type="Proteomes" id="UP000550660">
    <property type="component" value="Unassembled WGS sequence"/>
</dbReference>
<evidence type="ECO:0000313" key="11">
    <source>
        <dbReference type="Proteomes" id="UP000550660"/>
    </source>
</evidence>
<evidence type="ECO:0000256" key="5">
    <source>
        <dbReference type="ARBA" id="ARBA00023157"/>
    </source>
</evidence>
<keyword evidence="3 9" id="KW-0964">Secreted</keyword>
<comment type="function">
    <text evidence="9">Forms a strong non-covalent specific complex with biotin.</text>
</comment>
<keyword evidence="6 9" id="KW-0325">Glycoprotein</keyword>
<dbReference type="InterPro" id="IPR005469">
    <property type="entry name" value="Avidin"/>
</dbReference>
<dbReference type="Pfam" id="PF01382">
    <property type="entry name" value="Avidin"/>
    <property type="match status" value="1"/>
</dbReference>
<feature type="non-terminal residue" evidence="10">
    <location>
        <position position="1"/>
    </location>
</feature>
<evidence type="ECO:0000256" key="4">
    <source>
        <dbReference type="ARBA" id="ARBA00022729"/>
    </source>
</evidence>
<comment type="subcellular location">
    <subcellularLocation>
        <location evidence="1 9">Secreted</location>
    </subcellularLocation>
</comment>
<sequence length="126" mass="14073">VPAPVSLPMPRLCHGVSSGSPLLQCVLTGDWINDLGSNMTIGEVDEKGVFSGFYNTSVKDTPNPIRISPPLGYKNLINKNGQPTFGFTINWNFRDFITVFVGQCFVDDTGEEFLRTKWLLRLHVNR</sequence>
<evidence type="ECO:0000256" key="9">
    <source>
        <dbReference type="RuleBase" id="RU369114"/>
    </source>
</evidence>
<evidence type="ECO:0000256" key="8">
    <source>
        <dbReference type="PIRSR" id="PIRSR605468-51"/>
    </source>
</evidence>
<protein>
    <recommendedName>
        <fullName evidence="9">Avidin</fullName>
    </recommendedName>
</protein>